<name>J1I4X6_9BACT</name>
<dbReference type="AlphaFoldDB" id="J1I4X6"/>
<dbReference type="HOGENOM" id="CLU_370838_0_0_10"/>
<organism evidence="2 3">
    <name type="scientific">Saprospira grandis DSM 2844</name>
    <dbReference type="NCBI Taxonomy" id="694433"/>
    <lineage>
        <taxon>Bacteria</taxon>
        <taxon>Pseudomonadati</taxon>
        <taxon>Bacteroidota</taxon>
        <taxon>Saprospiria</taxon>
        <taxon>Saprospirales</taxon>
        <taxon>Saprospiraceae</taxon>
        <taxon>Saprospira</taxon>
    </lineage>
</organism>
<accession>J1I4X6</accession>
<keyword evidence="1" id="KW-0175">Coiled coil</keyword>
<reference evidence="3" key="1">
    <citation type="journal article" date="2012" name="Stand. Genomic Sci.">
        <title>Permanent draft genome sequence of the gliding predator Saprospira grandis strain Sa g1 (= HR1).</title>
        <authorList>
            <person name="Mavromatis K."/>
            <person name="Chertkov O."/>
            <person name="Lapidus A."/>
            <person name="Nolan M."/>
            <person name="Lucas S."/>
            <person name="Tice H."/>
            <person name="Del Rio T.G."/>
            <person name="Cheng J.F."/>
            <person name="Han C."/>
            <person name="Tapia R."/>
            <person name="Bruce D."/>
            <person name="Goodwin L.A."/>
            <person name="Pitluck S."/>
            <person name="Huntemann M."/>
            <person name="Liolios K."/>
            <person name="Pagani I."/>
            <person name="Ivanova N."/>
            <person name="Mikhailova N."/>
            <person name="Pati A."/>
            <person name="Chen A."/>
            <person name="Palaniappan K."/>
            <person name="Land M."/>
            <person name="Brambilla E.M."/>
            <person name="Rohde M."/>
            <person name="Spring S."/>
            <person name="Goker M."/>
            <person name="Detter J.C."/>
            <person name="Bristow J."/>
            <person name="Eisen J.A."/>
            <person name="Markowitz V."/>
            <person name="Hugenholtz P."/>
            <person name="Kyrpides N.C."/>
            <person name="Klenk H.P."/>
            <person name="Woyke T."/>
        </authorList>
    </citation>
    <scope>NUCLEOTIDE SEQUENCE [LARGE SCALE GENOMIC DNA]</scope>
    <source>
        <strain evidence="3">DSM 2844</strain>
    </source>
</reference>
<proteinExistence type="predicted"/>
<dbReference type="Proteomes" id="UP000005113">
    <property type="component" value="Unassembled WGS sequence"/>
</dbReference>
<evidence type="ECO:0000313" key="2">
    <source>
        <dbReference type="EMBL" id="EJF53795.1"/>
    </source>
</evidence>
<dbReference type="RefSeq" id="WP_002659474.1">
    <property type="nucleotide sequence ID" value="NZ_JH719942.1"/>
</dbReference>
<protein>
    <submittedName>
        <fullName evidence="2">Uncharacterized protein</fullName>
    </submittedName>
</protein>
<dbReference type="OrthoDB" id="1496366at2"/>
<gene>
    <name evidence="2" type="ORF">SapgrDRAFT_2111</name>
</gene>
<feature type="coiled-coil region" evidence="1">
    <location>
        <begin position="235"/>
        <end position="273"/>
    </location>
</feature>
<evidence type="ECO:0000313" key="3">
    <source>
        <dbReference type="Proteomes" id="UP000005113"/>
    </source>
</evidence>
<evidence type="ECO:0000256" key="1">
    <source>
        <dbReference type="SAM" id="Coils"/>
    </source>
</evidence>
<dbReference type="EMBL" id="JH719942">
    <property type="protein sequence ID" value="EJF53795.1"/>
    <property type="molecule type" value="Genomic_DNA"/>
</dbReference>
<sequence length="766" mass="86619">MKALAIFLLSSLFFGHLNLLQMKQRELFLAKQQQYEEDTALYKETLAQYQELYSLYQELPAEDPDRPSLKAALLKTKAGLKAFKPQLKTDKANLEQLFLALKEEDIPKTDFLLEFAQNTLELAGKARNLKSNIKNDQWAKTTALNHLYIKFKEGKKLKVCRLIAADIKALVEQADNKPPSIFLEELAQIFERYDAVEKIKKYRAKSRFIESTIAPYVLSPNQLESILDQALAKDDFLTEEELKEKEKELEETRKELEEMRKELEREKEMAIEKWTSKVENWKTQSIKTIYELMVLDTLEKYRDLKINAIYVLEEIKEWDKVDDPKVVQLIFDYSRKLLPKGQLSNEDVSNNMIKIIDKTATFLIAHPEAWYENHTKVVLPNLHKILALLAEIDGARAKFNCYDIYLDWVRQSNVFATDNSVYKLDCLTEKLIAYFKKEAAMAAFAPALEAELKQLKASLKGRNIILARDLIRPYKKAIGNTFFHREKNGLISYIEEQLKNGANATLAADLALILAHNFQEDNIKEAIKSCQQAVVQWAPSHTEDSLTQNILLSNDSTLSLTIKFQLNKNNGQYAAKATALSMNVSQKKGPDYEIKASFNAPLVVEADGTAYHEFSAEISYKIAADQKTESIAAEAGVEIGSSKTKGSTHNIGRTGAANFGLDGILGGDYSLTDEYATEKSTTNYSSGNVSINASVANTKTDGIQKGFFKLVKGTLQTVKKGNSVEVQWLLLDPIGNFVYPNGGIFVKQVLSNNADQLIKEIPLHKK</sequence>